<dbReference type="EMBL" id="MU631089">
    <property type="protein sequence ID" value="KAJ1253504.1"/>
    <property type="molecule type" value="Genomic_DNA"/>
</dbReference>
<gene>
    <name evidence="2" type="ORF">BS78_K246500</name>
</gene>
<keyword evidence="3" id="KW-1185">Reference proteome</keyword>
<organism evidence="2 3">
    <name type="scientific">Paspalum vaginatum</name>
    <name type="common">seashore paspalum</name>
    <dbReference type="NCBI Taxonomy" id="158149"/>
    <lineage>
        <taxon>Eukaryota</taxon>
        <taxon>Viridiplantae</taxon>
        <taxon>Streptophyta</taxon>
        <taxon>Embryophyta</taxon>
        <taxon>Tracheophyta</taxon>
        <taxon>Spermatophyta</taxon>
        <taxon>Magnoliopsida</taxon>
        <taxon>Liliopsida</taxon>
        <taxon>Poales</taxon>
        <taxon>Poaceae</taxon>
        <taxon>PACMAD clade</taxon>
        <taxon>Panicoideae</taxon>
        <taxon>Andropogonodae</taxon>
        <taxon>Paspaleae</taxon>
        <taxon>Paspalinae</taxon>
        <taxon>Paspalum</taxon>
    </lineage>
</organism>
<evidence type="ECO:0000313" key="2">
    <source>
        <dbReference type="EMBL" id="KAJ1253504.1"/>
    </source>
</evidence>
<dbReference type="AlphaFoldDB" id="A0A9W7X714"/>
<evidence type="ECO:0000313" key="3">
    <source>
        <dbReference type="Proteomes" id="UP001164776"/>
    </source>
</evidence>
<dbReference type="OrthoDB" id="1858881at2759"/>
<dbReference type="Proteomes" id="UP001164776">
    <property type="component" value="Unassembled WGS sequence"/>
</dbReference>
<evidence type="ECO:0000256" key="1">
    <source>
        <dbReference type="SAM" id="MobiDB-lite"/>
    </source>
</evidence>
<protein>
    <submittedName>
        <fullName evidence="2">Uncharacterized protein</fullName>
    </submittedName>
</protein>
<sequence>MGSLMSGWSSSVLSDEEARLMRNRSLTKEEVAAFWRQQQRRRPDKVDAAGSPGAGGSPRAAELHHEQVPLAARRLEAIRSMPPLRPARAADDLCRRFSSRSEPASPAPAARVERCFVFPEEDDTAASAGWWTRSSWAFLNEPPKDQEALFGRAHVYFARDQFHAARIVTGNA</sequence>
<proteinExistence type="predicted"/>
<reference evidence="2 3" key="1">
    <citation type="submission" date="2022-10" db="EMBL/GenBank/DDBJ databases">
        <title>WGS assembly of Paspalum vaginatum 540-79.</title>
        <authorList>
            <person name="Sun G."/>
            <person name="Wase N."/>
            <person name="Shu S."/>
            <person name="Jenkins J."/>
            <person name="Zhou B."/>
            <person name="Torres-Rodriguez J."/>
            <person name="Chen C."/>
            <person name="Sandor L."/>
            <person name="Plott C."/>
            <person name="Yoshinga Y."/>
            <person name="Daum C."/>
            <person name="Qi P."/>
            <person name="Barry K."/>
            <person name="Lipzen A."/>
            <person name="Berry L."/>
            <person name="Pedersen C."/>
            <person name="Gottilla T."/>
            <person name="Foltz A."/>
            <person name="Yu H."/>
            <person name="O'Malley R."/>
            <person name="Zhang C."/>
            <person name="Devos K."/>
            <person name="Sigmon B."/>
            <person name="Yu B."/>
            <person name="Obata T."/>
            <person name="Schmutz J."/>
            <person name="Schnable J."/>
        </authorList>
    </citation>
    <scope>NUCLEOTIDE SEQUENCE [LARGE SCALE GENOMIC DNA]</scope>
    <source>
        <strain evidence="3">cv. 540-79</strain>
    </source>
</reference>
<dbReference type="PANTHER" id="PTHR33872">
    <property type="entry name" value="DNA POLYMERASE EPSILON CATALYTIC SUBUNIT A"/>
    <property type="match status" value="1"/>
</dbReference>
<accession>A0A9W7X714</accession>
<name>A0A9W7X714_9POAL</name>
<dbReference type="PANTHER" id="PTHR33872:SF8">
    <property type="match status" value="1"/>
</dbReference>
<comment type="caution">
    <text evidence="2">The sequence shown here is derived from an EMBL/GenBank/DDBJ whole genome shotgun (WGS) entry which is preliminary data.</text>
</comment>
<feature type="region of interest" description="Disordered" evidence="1">
    <location>
        <begin position="33"/>
        <end position="63"/>
    </location>
</feature>